<evidence type="ECO:0000313" key="2">
    <source>
        <dbReference type="Proteomes" id="UP000198501"/>
    </source>
</evidence>
<evidence type="ECO:0000313" key="1">
    <source>
        <dbReference type="EMBL" id="SDE19280.1"/>
    </source>
</evidence>
<sequence>MDNISAHKLRQLNRDGAKKSIKSAAKVLIADYVNQNPMQSPCELQHHVWRC</sequence>
<dbReference type="EMBL" id="FNAL01000039">
    <property type="protein sequence ID" value="SDE19280.1"/>
    <property type="molecule type" value="Genomic_DNA"/>
</dbReference>
<dbReference type="AlphaFoldDB" id="A0A1G7AX89"/>
<protein>
    <submittedName>
        <fullName evidence="1">Uncharacterized protein</fullName>
    </submittedName>
</protein>
<dbReference type="Proteomes" id="UP000198501">
    <property type="component" value="Unassembled WGS sequence"/>
</dbReference>
<organism evidence="1 2">
    <name type="scientific">Psychrobacter pacificensis</name>
    <dbReference type="NCBI Taxonomy" id="112002"/>
    <lineage>
        <taxon>Bacteria</taxon>
        <taxon>Pseudomonadati</taxon>
        <taxon>Pseudomonadota</taxon>
        <taxon>Gammaproteobacteria</taxon>
        <taxon>Moraxellales</taxon>
        <taxon>Moraxellaceae</taxon>
        <taxon>Psychrobacter</taxon>
    </lineage>
</organism>
<gene>
    <name evidence="1" type="ORF">SAMN05660405_02634</name>
</gene>
<name>A0A1G7AX89_9GAMM</name>
<proteinExistence type="predicted"/>
<accession>A0A1G7AX89</accession>
<reference evidence="1 2" key="1">
    <citation type="submission" date="2016-10" db="EMBL/GenBank/DDBJ databases">
        <authorList>
            <person name="de Groot N.N."/>
        </authorList>
    </citation>
    <scope>NUCLEOTIDE SEQUENCE [LARGE SCALE GENOMIC DNA]</scope>
    <source>
        <strain evidence="1 2">DSM 23406</strain>
    </source>
</reference>